<feature type="domain" description="Calcineurin-like phosphoesterase" evidence="1">
    <location>
        <begin position="42"/>
        <end position="239"/>
    </location>
</feature>
<evidence type="ECO:0000313" key="3">
    <source>
        <dbReference type="Proteomes" id="UP001231941"/>
    </source>
</evidence>
<proteinExistence type="predicted"/>
<dbReference type="RefSeq" id="WP_305994313.1">
    <property type="nucleotide sequence ID" value="NZ_JAVAMP010000022.1"/>
</dbReference>
<keyword evidence="3" id="KW-1185">Reference proteome</keyword>
<dbReference type="Gene3D" id="3.60.21.10">
    <property type="match status" value="1"/>
</dbReference>
<reference evidence="2 3" key="1">
    <citation type="submission" date="2023-08" db="EMBL/GenBank/DDBJ databases">
        <authorList>
            <person name="Park J.-S."/>
        </authorList>
    </citation>
    <scope>NUCLEOTIDE SEQUENCE [LARGE SCALE GENOMIC DNA]</scope>
    <source>
        <strain evidence="2 3">2205SS18-9</strain>
    </source>
</reference>
<protein>
    <submittedName>
        <fullName evidence="2">DNRLRE domain-containing protein</fullName>
    </submittedName>
</protein>
<dbReference type="PANTHER" id="PTHR43143:SF1">
    <property type="entry name" value="SERINE_THREONINE-PROTEIN PHOSPHATASE CPPED1"/>
    <property type="match status" value="1"/>
</dbReference>
<dbReference type="PANTHER" id="PTHR43143">
    <property type="entry name" value="METALLOPHOSPHOESTERASE, CALCINEURIN SUPERFAMILY"/>
    <property type="match status" value="1"/>
</dbReference>
<organism evidence="2 3">
    <name type="scientific">Chengkuizengella axinellae</name>
    <dbReference type="NCBI Taxonomy" id="3064388"/>
    <lineage>
        <taxon>Bacteria</taxon>
        <taxon>Bacillati</taxon>
        <taxon>Bacillota</taxon>
        <taxon>Bacilli</taxon>
        <taxon>Bacillales</taxon>
        <taxon>Paenibacillaceae</taxon>
        <taxon>Chengkuizengella</taxon>
    </lineage>
</organism>
<sequence>MTNISNKKSVMIVLISIMVLLSLVAVSYAGKSQTDAAETSFRFVVMGDSRGSSDGINETTLKSLLAEVQGLSIQPEFIFFTGDQVMGGTDVAQELSDWNDLVDDYYPLNKYYPALGNHEDDETIFSNSLTHLPSNQLAGYQRSAYYFDYGNARFITLNSNRKDNSGNYIVDAEQRAWLESILNNNGKTHNFVQFHVPAYPIGAHYGRSLDANEEERDALWDILDEYNVTSVMTGHEHNYNRREIDSSFSGNGYRFENQIYQVTIGGAGAPLSTTTRNSDNVVVGPVASYHFMVVDVIDEIAEFNLYDINNNLMDSFTVERNTNSTPPSSTSTMNFQNGVFPVSAYEGTFDATLSENDPIVNYGAEATLLIDGDDPSRTGNNKYAVLKWDVSDIATNKSVVSVNITLDVTDASSSSYEIYELKRDWSEEEVTWEQNTSHSNWETFGADGFSDRGSVVLGTVTANTTGTYSVELNVEGISVVQSWVNDPSLNHGLMIANSSNTNGLDISSSEAEDPTLRPKLTVIYE</sequence>
<dbReference type="InterPro" id="IPR004843">
    <property type="entry name" value="Calcineurin-like_PHP"/>
</dbReference>
<comment type="caution">
    <text evidence="2">The sequence shown here is derived from an EMBL/GenBank/DDBJ whole genome shotgun (WGS) entry which is preliminary data.</text>
</comment>
<gene>
    <name evidence="2" type="ORF">Q5Y73_23210</name>
</gene>
<dbReference type="SUPFAM" id="SSF56300">
    <property type="entry name" value="Metallo-dependent phosphatases"/>
    <property type="match status" value="1"/>
</dbReference>
<evidence type="ECO:0000313" key="2">
    <source>
        <dbReference type="EMBL" id="MDP5277011.1"/>
    </source>
</evidence>
<dbReference type="NCBIfam" id="NF033679">
    <property type="entry name" value="DNRLRE_dom"/>
    <property type="match status" value="1"/>
</dbReference>
<dbReference type="Proteomes" id="UP001231941">
    <property type="component" value="Unassembled WGS sequence"/>
</dbReference>
<accession>A0ABT9J5W8</accession>
<name>A0ABT9J5W8_9BACL</name>
<dbReference type="Pfam" id="PF00149">
    <property type="entry name" value="Metallophos"/>
    <property type="match status" value="1"/>
</dbReference>
<dbReference type="InterPro" id="IPR029052">
    <property type="entry name" value="Metallo-depent_PP-like"/>
</dbReference>
<evidence type="ECO:0000259" key="1">
    <source>
        <dbReference type="Pfam" id="PF00149"/>
    </source>
</evidence>
<dbReference type="EMBL" id="JAVAMP010000022">
    <property type="protein sequence ID" value="MDP5277011.1"/>
    <property type="molecule type" value="Genomic_DNA"/>
</dbReference>
<dbReference type="InterPro" id="IPR051918">
    <property type="entry name" value="STPP_CPPED1"/>
</dbReference>